<dbReference type="EMBL" id="BAABKX010000015">
    <property type="protein sequence ID" value="GAA5057077.1"/>
    <property type="molecule type" value="Genomic_DNA"/>
</dbReference>
<reference evidence="1 2" key="1">
    <citation type="journal article" date="2019" name="Int. J. Syst. Evol. Microbiol.">
        <title>The Global Catalogue of Microorganisms (GCM) 10K type strain sequencing project: providing services to taxonomists for standard genome sequencing and annotation.</title>
        <authorList>
            <consortium name="The Broad Institute Genomics Platform"/>
            <consortium name="The Broad Institute Genome Sequencing Center for Infectious Disease"/>
            <person name="Wu L."/>
            <person name="Ma J."/>
        </authorList>
    </citation>
    <scope>NUCLEOTIDE SEQUENCE [LARGE SCALE GENOMIC DNA]</scope>
    <source>
        <strain evidence="1 2">JCM 17504</strain>
    </source>
</reference>
<evidence type="ECO:0000313" key="1">
    <source>
        <dbReference type="EMBL" id="GAA5057077.1"/>
    </source>
</evidence>
<comment type="caution">
    <text evidence="1">The sequence shown here is derived from an EMBL/GenBank/DDBJ whole genome shotgun (WGS) entry which is preliminary data.</text>
</comment>
<gene>
    <name evidence="1" type="ORF">GCM10025751_38680</name>
</gene>
<proteinExistence type="predicted"/>
<accession>A0AAV3ULK9</accession>
<dbReference type="AlphaFoldDB" id="A0AAV3ULK9"/>
<organism evidence="1 2">
    <name type="scientific">Haladaptatus pallidirubidus</name>
    <dbReference type="NCBI Taxonomy" id="1008152"/>
    <lineage>
        <taxon>Archaea</taxon>
        <taxon>Methanobacteriati</taxon>
        <taxon>Methanobacteriota</taxon>
        <taxon>Stenosarchaea group</taxon>
        <taxon>Halobacteria</taxon>
        <taxon>Halobacteriales</taxon>
        <taxon>Haladaptataceae</taxon>
        <taxon>Haladaptatus</taxon>
    </lineage>
</organism>
<protein>
    <submittedName>
        <fullName evidence="1">Uncharacterized protein</fullName>
    </submittedName>
</protein>
<sequence>MGWICGRVISQFRSSFGDDEGVGELQMVGFGNIQIIREMELRLVARRLQLLGADDALTRRSPVAFAQQTPSRK</sequence>
<name>A0AAV3ULK9_9EURY</name>
<evidence type="ECO:0000313" key="2">
    <source>
        <dbReference type="Proteomes" id="UP001501729"/>
    </source>
</evidence>
<keyword evidence="2" id="KW-1185">Reference proteome</keyword>
<dbReference type="Proteomes" id="UP001501729">
    <property type="component" value="Unassembled WGS sequence"/>
</dbReference>